<evidence type="ECO:0000256" key="2">
    <source>
        <dbReference type="ARBA" id="ARBA00010333"/>
    </source>
</evidence>
<dbReference type="PANTHER" id="PTHR35936">
    <property type="entry name" value="MEMBRANE-BOUND LYTIC MUREIN TRANSGLYCOSYLASE F"/>
    <property type="match status" value="1"/>
</dbReference>
<dbReference type="Gene3D" id="3.40.190.10">
    <property type="entry name" value="Periplasmic binding protein-like II"/>
    <property type="match status" value="2"/>
</dbReference>
<comment type="subcellular location">
    <subcellularLocation>
        <location evidence="1">Cell envelope</location>
    </subcellularLocation>
</comment>
<dbReference type="SMART" id="SM00062">
    <property type="entry name" value="PBPb"/>
    <property type="match status" value="1"/>
</dbReference>
<dbReference type="Pfam" id="PF00497">
    <property type="entry name" value="SBP_bac_3"/>
    <property type="match status" value="1"/>
</dbReference>
<proteinExistence type="inferred from homology"/>
<evidence type="ECO:0000313" key="8">
    <source>
        <dbReference type="Proteomes" id="UP000069773"/>
    </source>
</evidence>
<evidence type="ECO:0000259" key="5">
    <source>
        <dbReference type="SMART" id="SM00062"/>
    </source>
</evidence>
<reference evidence="7" key="3">
    <citation type="journal article" date="2022" name="BMC Genomics">
        <title>Comparative genome analysis of mycobacteria focusing on tRNA and non-coding RNA.</title>
        <authorList>
            <person name="Behra P.R.K."/>
            <person name="Pettersson B.M.F."/>
            <person name="Ramesh M."/>
            <person name="Das S."/>
            <person name="Dasgupta S."/>
            <person name="Kirsebom L.A."/>
        </authorList>
    </citation>
    <scope>NUCLEOTIDE SEQUENCE</scope>
    <source>
        <strain evidence="7">DSM 44203</strain>
    </source>
</reference>
<evidence type="ECO:0000313" key="6">
    <source>
        <dbReference type="EMBL" id="GAT09572.1"/>
    </source>
</evidence>
<keyword evidence="8" id="KW-1185">Reference proteome</keyword>
<dbReference type="InterPro" id="IPR018313">
    <property type="entry name" value="SBP_3_CS"/>
</dbReference>
<keyword evidence="3" id="KW-0732">Signal</keyword>
<evidence type="ECO:0000256" key="4">
    <source>
        <dbReference type="RuleBase" id="RU003744"/>
    </source>
</evidence>
<comment type="caution">
    <text evidence="7">The sequence shown here is derived from an EMBL/GenBank/DDBJ whole genome shotgun (WGS) entry which is preliminary data.</text>
</comment>
<dbReference type="Proteomes" id="UP001207528">
    <property type="component" value="Unassembled WGS sequence"/>
</dbReference>
<sequence length="236" mass="25168">METLRVGVAKPDPPFNAMPDDGGFDIDLMHALGDKIGATIEFVPYDGADFDGIFDGLGSDYDCVAAGTTVTPERERKATFLPPYLISGQALAVDTRRLPRVTSIDDLQGLTLGVQRGNTSQPIAERLAAEGKAGAVRLYDYGSISDALTDLSTGGCDALMKLAPVLTELVRAVPAVEVVQRGLTVEDIAIAVPLGDQALLGRLTVAQAELEADGTLQQMRRKWLGNPYADQRLAMH</sequence>
<evidence type="ECO:0000313" key="7">
    <source>
        <dbReference type="EMBL" id="MCV7023970.1"/>
    </source>
</evidence>
<evidence type="ECO:0000313" key="9">
    <source>
        <dbReference type="Proteomes" id="UP001207528"/>
    </source>
</evidence>
<gene>
    <name evidence="7" type="ORF">H7I77_11515</name>
    <name evidence="6" type="ORF">RMCN_2705</name>
</gene>
<protein>
    <submittedName>
        <fullName evidence="7">Amino acid ABC transporter substrate-binding protein</fullName>
    </submittedName>
    <submittedName>
        <fullName evidence="6">Periplasmic component of amino acid ABC-type transporter/signal transduction system</fullName>
    </submittedName>
</protein>
<name>A0AAW5SK32_MYCNV</name>
<evidence type="ECO:0000256" key="1">
    <source>
        <dbReference type="ARBA" id="ARBA00004196"/>
    </source>
</evidence>
<evidence type="ECO:0000256" key="3">
    <source>
        <dbReference type="ARBA" id="ARBA00022729"/>
    </source>
</evidence>
<dbReference type="InterPro" id="IPR001638">
    <property type="entry name" value="Solute-binding_3/MltF_N"/>
</dbReference>
<dbReference type="AlphaFoldDB" id="A0AAW5SK32"/>
<dbReference type="PROSITE" id="PS01039">
    <property type="entry name" value="SBP_BACTERIAL_3"/>
    <property type="match status" value="1"/>
</dbReference>
<dbReference type="RefSeq" id="WP_067389941.1">
    <property type="nucleotide sequence ID" value="NZ_BCTA01000036.1"/>
</dbReference>
<dbReference type="Proteomes" id="UP000069773">
    <property type="component" value="Unassembled WGS sequence"/>
</dbReference>
<dbReference type="PANTHER" id="PTHR35936:SF19">
    <property type="entry name" value="AMINO-ACID-BINDING PROTEIN YXEM-RELATED"/>
    <property type="match status" value="1"/>
</dbReference>
<dbReference type="GO" id="GO:0030313">
    <property type="term" value="C:cell envelope"/>
    <property type="evidence" value="ECO:0007669"/>
    <property type="project" value="UniProtKB-SubCell"/>
</dbReference>
<dbReference type="SUPFAM" id="SSF53850">
    <property type="entry name" value="Periplasmic binding protein-like II"/>
    <property type="match status" value="1"/>
</dbReference>
<comment type="similarity">
    <text evidence="2 4">Belongs to the bacterial solute-binding protein 3 family.</text>
</comment>
<reference evidence="6 8" key="1">
    <citation type="journal article" date="2016" name="Genome Announc.">
        <title>Draft Genome Sequences of Five Rapidly Growing Mycobacterium Species, M. thermoresistibile, M. fortuitum subsp. acetamidolyticum, M. canariasense, M. brisbanense, and M. novocastrense.</title>
        <authorList>
            <person name="Katahira K."/>
            <person name="Ogura Y."/>
            <person name="Gotoh Y."/>
            <person name="Hayashi T."/>
        </authorList>
    </citation>
    <scope>NUCLEOTIDE SEQUENCE [LARGE SCALE GENOMIC DNA]</scope>
    <source>
        <strain evidence="6 8">JCM18114</strain>
    </source>
</reference>
<reference evidence="7" key="2">
    <citation type="submission" date="2020-07" db="EMBL/GenBank/DDBJ databases">
        <authorList>
            <person name="Pettersson B.M.F."/>
            <person name="Behra P.R.K."/>
            <person name="Ramesh M."/>
            <person name="Das S."/>
            <person name="Dasgupta S."/>
            <person name="Kirsebom L.A."/>
        </authorList>
    </citation>
    <scope>NUCLEOTIDE SEQUENCE</scope>
    <source>
        <strain evidence="7">DSM 44203</strain>
    </source>
</reference>
<organism evidence="7 9">
    <name type="scientific">Mycolicibacterium novocastrense</name>
    <name type="common">Mycobacterium novocastrense</name>
    <dbReference type="NCBI Taxonomy" id="59813"/>
    <lineage>
        <taxon>Bacteria</taxon>
        <taxon>Bacillati</taxon>
        <taxon>Actinomycetota</taxon>
        <taxon>Actinomycetes</taxon>
        <taxon>Mycobacteriales</taxon>
        <taxon>Mycobacteriaceae</taxon>
        <taxon>Mycolicibacterium</taxon>
    </lineage>
</organism>
<dbReference type="EMBL" id="JACKTI010000035">
    <property type="protein sequence ID" value="MCV7023970.1"/>
    <property type="molecule type" value="Genomic_DNA"/>
</dbReference>
<feature type="domain" description="Solute-binding protein family 3/N-terminal" evidence="5">
    <location>
        <begin position="3"/>
        <end position="227"/>
    </location>
</feature>
<dbReference type="EMBL" id="BCTA01000036">
    <property type="protein sequence ID" value="GAT09572.1"/>
    <property type="molecule type" value="Genomic_DNA"/>
</dbReference>
<dbReference type="CDD" id="cd13530">
    <property type="entry name" value="PBP2_peptides_like"/>
    <property type="match status" value="1"/>
</dbReference>
<accession>A0AAW5SK32</accession>